<dbReference type="InterPro" id="IPR029025">
    <property type="entry name" value="T3SS_substrate_exporter_C"/>
</dbReference>
<feature type="transmembrane region" description="Helical" evidence="13">
    <location>
        <begin position="189"/>
        <end position="211"/>
    </location>
</feature>
<keyword evidence="7 13" id="KW-1005">Bacterial flagellum biogenesis</keyword>
<keyword evidence="6 13" id="KW-0812">Transmembrane</keyword>
<evidence type="ECO:0000256" key="4">
    <source>
        <dbReference type="ARBA" id="ARBA00022448"/>
    </source>
</evidence>
<keyword evidence="15" id="KW-0969">Cilium</keyword>
<evidence type="ECO:0000256" key="9">
    <source>
        <dbReference type="ARBA" id="ARBA00022989"/>
    </source>
</evidence>
<dbReference type="PANTHER" id="PTHR30531:SF12">
    <property type="entry name" value="FLAGELLAR BIOSYNTHETIC PROTEIN FLHB"/>
    <property type="match status" value="1"/>
</dbReference>
<dbReference type="FunFam" id="3.40.1690.10:FF:000001">
    <property type="entry name" value="Flagellar biosynthetic protein FlhB"/>
    <property type="match status" value="1"/>
</dbReference>
<dbReference type="GO" id="GO:0044780">
    <property type="term" value="P:bacterial-type flagellum assembly"/>
    <property type="evidence" value="ECO:0007669"/>
    <property type="project" value="InterPro"/>
</dbReference>
<keyword evidence="4 13" id="KW-0813">Transport</keyword>
<name>A0A3G2HTZ5_9BURK</name>
<evidence type="ECO:0000256" key="12">
    <source>
        <dbReference type="ARBA" id="ARBA00025078"/>
    </source>
</evidence>
<accession>A0A3G2HTZ5</accession>
<dbReference type="GO" id="GO:0009306">
    <property type="term" value="P:protein secretion"/>
    <property type="evidence" value="ECO:0007669"/>
    <property type="project" value="InterPro"/>
</dbReference>
<dbReference type="NCBIfam" id="TIGR00328">
    <property type="entry name" value="flhB"/>
    <property type="match status" value="1"/>
</dbReference>
<evidence type="ECO:0000256" key="13">
    <source>
        <dbReference type="RuleBase" id="RU364091"/>
    </source>
</evidence>
<dbReference type="PRINTS" id="PR00950">
    <property type="entry name" value="TYPE3IMSPROT"/>
</dbReference>
<feature type="transmembrane region" description="Helical" evidence="13">
    <location>
        <begin position="142"/>
        <end position="165"/>
    </location>
</feature>
<gene>
    <name evidence="13 15" type="primary">flhB</name>
    <name evidence="15" type="ORF">D3M96_07315</name>
</gene>
<keyword evidence="9 13" id="KW-1133">Transmembrane helix</keyword>
<proteinExistence type="inferred from homology"/>
<evidence type="ECO:0000256" key="14">
    <source>
        <dbReference type="SAM" id="MobiDB-lite"/>
    </source>
</evidence>
<evidence type="ECO:0000256" key="8">
    <source>
        <dbReference type="ARBA" id="ARBA00022927"/>
    </source>
</evidence>
<feature type="transmembrane region" description="Helical" evidence="13">
    <location>
        <begin position="96"/>
        <end position="121"/>
    </location>
</feature>
<feature type="region of interest" description="Disordered" evidence="14">
    <location>
        <begin position="362"/>
        <end position="386"/>
    </location>
</feature>
<dbReference type="PANTHER" id="PTHR30531">
    <property type="entry name" value="FLAGELLAR BIOSYNTHETIC PROTEIN FLHB"/>
    <property type="match status" value="1"/>
</dbReference>
<feature type="compositionally biased region" description="Basic and acidic residues" evidence="14">
    <location>
        <begin position="7"/>
        <end position="25"/>
    </location>
</feature>
<dbReference type="Gene3D" id="3.40.1690.10">
    <property type="entry name" value="secretion proteins EscU"/>
    <property type="match status" value="1"/>
</dbReference>
<evidence type="ECO:0000256" key="3">
    <source>
        <dbReference type="ARBA" id="ARBA00021622"/>
    </source>
</evidence>
<evidence type="ECO:0000313" key="15">
    <source>
        <dbReference type="EMBL" id="AYN20351.1"/>
    </source>
</evidence>
<dbReference type="InterPro" id="IPR006135">
    <property type="entry name" value="T3SS_substrate_exporter"/>
</dbReference>
<dbReference type="AlphaFoldDB" id="A0A3G2HTZ5"/>
<dbReference type="KEGG" id="aaqu:D3M96_07315"/>
<comment type="function">
    <text evidence="12 13">Required for formation of the rod structure in the basal body of the flagellar apparatus. Together with FliI and FliH, may constitute the export apparatus of flagellin.</text>
</comment>
<evidence type="ECO:0000256" key="1">
    <source>
        <dbReference type="ARBA" id="ARBA00004651"/>
    </source>
</evidence>
<evidence type="ECO:0000256" key="7">
    <source>
        <dbReference type="ARBA" id="ARBA00022795"/>
    </source>
</evidence>
<dbReference type="SUPFAM" id="SSF160544">
    <property type="entry name" value="EscU C-terminal domain-like"/>
    <property type="match status" value="1"/>
</dbReference>
<keyword evidence="5 13" id="KW-1003">Cell membrane</keyword>
<dbReference type="Proteomes" id="UP000268070">
    <property type="component" value="Chromosome"/>
</dbReference>
<dbReference type="EMBL" id="CP032153">
    <property type="protein sequence ID" value="AYN20351.1"/>
    <property type="molecule type" value="Genomic_DNA"/>
</dbReference>
<evidence type="ECO:0000256" key="10">
    <source>
        <dbReference type="ARBA" id="ARBA00023136"/>
    </source>
</evidence>
<keyword evidence="11 13" id="KW-1006">Bacterial flagellum protein export</keyword>
<evidence type="ECO:0000256" key="11">
    <source>
        <dbReference type="ARBA" id="ARBA00023225"/>
    </source>
</evidence>
<keyword evidence="10 13" id="KW-0472">Membrane</keyword>
<keyword evidence="15" id="KW-0966">Cell projection</keyword>
<dbReference type="OrthoDB" id="9807950at2"/>
<feature type="transmembrane region" description="Helical" evidence="13">
    <location>
        <begin position="36"/>
        <end position="54"/>
    </location>
</feature>
<organism evidence="15 16">
    <name type="scientific">Alcaligenes aquatilis</name>
    <dbReference type="NCBI Taxonomy" id="323284"/>
    <lineage>
        <taxon>Bacteria</taxon>
        <taxon>Pseudomonadati</taxon>
        <taxon>Pseudomonadota</taxon>
        <taxon>Betaproteobacteria</taxon>
        <taxon>Burkholderiales</taxon>
        <taxon>Alcaligenaceae</taxon>
        <taxon>Alcaligenes</taxon>
    </lineage>
</organism>
<feature type="region of interest" description="Disordered" evidence="14">
    <location>
        <begin position="1"/>
        <end position="25"/>
    </location>
</feature>
<evidence type="ECO:0000256" key="5">
    <source>
        <dbReference type="ARBA" id="ARBA00022475"/>
    </source>
</evidence>
<comment type="similarity">
    <text evidence="2 13">Belongs to the type III secretion exporter family.</text>
</comment>
<evidence type="ECO:0000256" key="6">
    <source>
        <dbReference type="ARBA" id="ARBA00022692"/>
    </source>
</evidence>
<protein>
    <recommendedName>
        <fullName evidence="3 13">Flagellar biosynthetic protein FlhB</fullName>
    </recommendedName>
</protein>
<dbReference type="Pfam" id="PF01312">
    <property type="entry name" value="Bac_export_2"/>
    <property type="match status" value="1"/>
</dbReference>
<dbReference type="RefSeq" id="WP_121738527.1">
    <property type="nucleotide sequence ID" value="NZ_CP032153.1"/>
</dbReference>
<reference evidence="15 16" key="1">
    <citation type="submission" date="2018-09" db="EMBL/GenBank/DDBJ databases">
        <title>Complete genome sequence of the hydrocarbonoclastic bacterium Alcaligenes aquatilis QD168, isolated from a crude-oil polluted marine sediment of Central Chile.</title>
        <authorList>
            <person name="Duran R.E."/>
            <person name="Barra B."/>
            <person name="Salva-Serra F."/>
            <person name="Mendez V."/>
            <person name="Moore E.R.B."/>
            <person name="Seeger M."/>
        </authorList>
    </citation>
    <scope>NUCLEOTIDE SEQUENCE [LARGE SCALE GENOMIC DNA]</scope>
    <source>
        <strain evidence="15 16">QD168</strain>
    </source>
</reference>
<dbReference type="InterPro" id="IPR006136">
    <property type="entry name" value="FlhB"/>
</dbReference>
<sequence>MAEDSDLEKTEPASPRRLEKAREEGQVARSRELTTFLMLLAGIGGIWIGAGYLYETFGGIVRRSVWFDPRVAHDPSAMVMQAASLAGEALKGLAPLFLLLVVVAVMASIALGGMSFSGKALQPKFERMNPAKGIKRMFSMQTVVELIKTLAKAGLVGSVAMYVIWTEREQMTALMYVHPTAAIATGMELIIKCCALIAASLLVIVLIDAPWQLWSFYKKLRMSHQDVKEEHKESEGDPHVKGRIRQQQRSMARSRMMSQVPGADVVVTNPTHYAVALKYQDGKGGAPRVVAKGTGLIAAKIRGLAAEHNVATLQAPALARALYFNVELEREIPVDLYSAVAEVLAWVYQLRNWNKGQGERPIMPTRLNVPTGMDEGPLRSRKHEKQ</sequence>
<evidence type="ECO:0000256" key="2">
    <source>
        <dbReference type="ARBA" id="ARBA00010690"/>
    </source>
</evidence>
<dbReference type="GO" id="GO:0005886">
    <property type="term" value="C:plasma membrane"/>
    <property type="evidence" value="ECO:0007669"/>
    <property type="project" value="UniProtKB-SubCell"/>
</dbReference>
<keyword evidence="15" id="KW-0282">Flagellum</keyword>
<evidence type="ECO:0000313" key="16">
    <source>
        <dbReference type="Proteomes" id="UP000268070"/>
    </source>
</evidence>
<keyword evidence="8 13" id="KW-0653">Protein transport</keyword>
<comment type="subcellular location">
    <subcellularLocation>
        <location evidence="1">Cell membrane</location>
        <topology evidence="1">Multi-pass membrane protein</topology>
    </subcellularLocation>
</comment>
<dbReference type="Gene3D" id="6.10.250.2080">
    <property type="match status" value="1"/>
</dbReference>